<dbReference type="Gene3D" id="1.10.10.60">
    <property type="entry name" value="Homeodomain-like"/>
    <property type="match status" value="1"/>
</dbReference>
<dbReference type="AlphaFoldDB" id="A0AAW1KMV1"/>
<evidence type="ECO:0000259" key="4">
    <source>
        <dbReference type="PROSITE" id="PS50960"/>
    </source>
</evidence>
<evidence type="ECO:0000313" key="5">
    <source>
        <dbReference type="EMBL" id="KAK9721210.1"/>
    </source>
</evidence>
<evidence type="ECO:0000256" key="1">
    <source>
        <dbReference type="ARBA" id="ARBA00004123"/>
    </source>
</evidence>
<feature type="coiled-coil region" evidence="3">
    <location>
        <begin position="95"/>
        <end position="138"/>
    </location>
</feature>
<feature type="DNA-binding region" description="H-T-H motif" evidence="2">
    <location>
        <begin position="30"/>
        <end position="50"/>
    </location>
</feature>
<keyword evidence="2 5" id="KW-0238">DNA-binding</keyword>
<dbReference type="GO" id="GO:0005634">
    <property type="term" value="C:nucleus"/>
    <property type="evidence" value="ECO:0007669"/>
    <property type="project" value="UniProtKB-SubCell"/>
</dbReference>
<dbReference type="InterPro" id="IPR009057">
    <property type="entry name" value="Homeodomain-like_sf"/>
</dbReference>
<feature type="domain" description="HTH psq-type" evidence="4">
    <location>
        <begin position="1"/>
        <end position="54"/>
    </location>
</feature>
<dbReference type="EMBL" id="JASPKY010000201">
    <property type="protein sequence ID" value="KAK9721210.1"/>
    <property type="molecule type" value="Genomic_DNA"/>
</dbReference>
<evidence type="ECO:0000313" key="6">
    <source>
        <dbReference type="Proteomes" id="UP001458880"/>
    </source>
</evidence>
<keyword evidence="3" id="KW-0175">Coiled coil</keyword>
<dbReference type="Pfam" id="PF05225">
    <property type="entry name" value="HTH_psq"/>
    <property type="match status" value="1"/>
</dbReference>
<keyword evidence="6" id="KW-1185">Reference proteome</keyword>
<comment type="subcellular location">
    <subcellularLocation>
        <location evidence="1 2">Nucleus</location>
    </subcellularLocation>
</comment>
<evidence type="ECO:0000256" key="3">
    <source>
        <dbReference type="SAM" id="Coils"/>
    </source>
</evidence>
<organism evidence="5 6">
    <name type="scientific">Popillia japonica</name>
    <name type="common">Japanese beetle</name>
    <dbReference type="NCBI Taxonomy" id="7064"/>
    <lineage>
        <taxon>Eukaryota</taxon>
        <taxon>Metazoa</taxon>
        <taxon>Ecdysozoa</taxon>
        <taxon>Arthropoda</taxon>
        <taxon>Hexapoda</taxon>
        <taxon>Insecta</taxon>
        <taxon>Pterygota</taxon>
        <taxon>Neoptera</taxon>
        <taxon>Endopterygota</taxon>
        <taxon>Coleoptera</taxon>
        <taxon>Polyphaga</taxon>
        <taxon>Scarabaeiformia</taxon>
        <taxon>Scarabaeidae</taxon>
        <taxon>Rutelinae</taxon>
        <taxon>Popillia</taxon>
    </lineage>
</organism>
<dbReference type="GO" id="GO:0003677">
    <property type="term" value="F:DNA binding"/>
    <property type="evidence" value="ECO:0007669"/>
    <property type="project" value="UniProtKB-UniRule"/>
</dbReference>
<keyword evidence="2" id="KW-0539">Nucleus</keyword>
<comment type="caution">
    <text evidence="5">The sequence shown here is derived from an EMBL/GenBank/DDBJ whole genome shotgun (WGS) entry which is preliminary data.</text>
</comment>
<gene>
    <name evidence="5" type="ORF">QE152_g21675</name>
</gene>
<dbReference type="Proteomes" id="UP001458880">
    <property type="component" value="Unassembled WGS sequence"/>
</dbReference>
<accession>A0AAW1KMV1</accession>
<dbReference type="InterPro" id="IPR007889">
    <property type="entry name" value="HTH_Psq"/>
</dbReference>
<reference evidence="5 6" key="1">
    <citation type="journal article" date="2024" name="BMC Genomics">
        <title>De novo assembly and annotation of Popillia japonica's genome with initial clues to its potential as an invasive pest.</title>
        <authorList>
            <person name="Cucini C."/>
            <person name="Boschi S."/>
            <person name="Funari R."/>
            <person name="Cardaioli E."/>
            <person name="Iannotti N."/>
            <person name="Marturano G."/>
            <person name="Paoli F."/>
            <person name="Bruttini M."/>
            <person name="Carapelli A."/>
            <person name="Frati F."/>
            <person name="Nardi F."/>
        </authorList>
    </citation>
    <scope>NUCLEOTIDE SEQUENCE [LARGE SCALE GENOMIC DNA]</scope>
    <source>
        <strain evidence="5">DMR45628</strain>
    </source>
</reference>
<name>A0AAW1KMV1_POPJA</name>
<dbReference type="PROSITE" id="PS50960">
    <property type="entry name" value="HTH_PSQ"/>
    <property type="match status" value="1"/>
</dbReference>
<sequence>MDKKKGQKFQYEHEILLEAIDSVQNGEMSLCNAARHYQIPKGTLSKKINDVAIRSASPWDNYLHYSIKDEKKTVRQSKVQHPYAITSTAYKEYLIKKQEEKNDKEKQKLIKKRKNIEKENLQLVKRNKKKERVSQENKIYPGVIKSYDNYGEYEVAVMEETLQGQWKWPIRPDQIWYKKSQVLQKIKEPTPVNSRGLFTIPEIKNVNNV</sequence>
<dbReference type="SUPFAM" id="SSF46689">
    <property type="entry name" value="Homeodomain-like"/>
    <property type="match status" value="1"/>
</dbReference>
<evidence type="ECO:0000256" key="2">
    <source>
        <dbReference type="PROSITE-ProRule" id="PRU00320"/>
    </source>
</evidence>
<protein>
    <submittedName>
        <fullName evidence="5">CENP-B N-terminal DNA-binding domain</fullName>
    </submittedName>
</protein>
<proteinExistence type="predicted"/>